<dbReference type="SUPFAM" id="SSF53335">
    <property type="entry name" value="S-adenosyl-L-methionine-dependent methyltransferases"/>
    <property type="match status" value="1"/>
</dbReference>
<dbReference type="PROSITE" id="PS00012">
    <property type="entry name" value="PHOSPHOPANTETHEINE"/>
    <property type="match status" value="1"/>
</dbReference>
<dbReference type="InterPro" id="IPR009081">
    <property type="entry name" value="PP-bd_ACP"/>
</dbReference>
<evidence type="ECO:0000256" key="2">
    <source>
        <dbReference type="ARBA" id="ARBA00022553"/>
    </source>
</evidence>
<dbReference type="GO" id="GO:0030488">
    <property type="term" value="P:tRNA methylation"/>
    <property type="evidence" value="ECO:0007669"/>
    <property type="project" value="TreeGrafter"/>
</dbReference>
<protein>
    <submittedName>
        <fullName evidence="8">Uncharacterized protein</fullName>
    </submittedName>
</protein>
<feature type="domain" description="THUMP" evidence="7">
    <location>
        <begin position="440"/>
        <end position="503"/>
    </location>
</feature>
<proteinExistence type="predicted"/>
<evidence type="ECO:0000313" key="8">
    <source>
        <dbReference type="EMBL" id="CAJ1393710.1"/>
    </source>
</evidence>
<gene>
    <name evidence="8" type="ORF">EVOR1521_LOCUS18521</name>
</gene>
<keyword evidence="4" id="KW-0040">ANK repeat</keyword>
<evidence type="ECO:0000256" key="4">
    <source>
        <dbReference type="PROSITE-ProRule" id="PRU00023"/>
    </source>
</evidence>
<dbReference type="SUPFAM" id="SSF143437">
    <property type="entry name" value="THUMP domain-like"/>
    <property type="match status" value="1"/>
</dbReference>
<dbReference type="GO" id="GO:0043527">
    <property type="term" value="C:tRNA methyltransferase complex"/>
    <property type="evidence" value="ECO:0007669"/>
    <property type="project" value="UniProtKB-ARBA"/>
</dbReference>
<dbReference type="InterPro" id="IPR004114">
    <property type="entry name" value="THUMP_dom"/>
</dbReference>
<evidence type="ECO:0000259" key="7">
    <source>
        <dbReference type="Pfam" id="PF02926"/>
    </source>
</evidence>
<name>A0AA36N0H4_9DINO</name>
<dbReference type="CDD" id="cd02440">
    <property type="entry name" value="AdoMet_MTases"/>
    <property type="match status" value="1"/>
</dbReference>
<feature type="repeat" description="ANK" evidence="4">
    <location>
        <begin position="137"/>
        <end position="169"/>
    </location>
</feature>
<dbReference type="Pfam" id="PF00550">
    <property type="entry name" value="PP-binding"/>
    <property type="match status" value="1"/>
</dbReference>
<sequence length="767" mass="83277">MWTLGCLPCLPRPAKRCLEEAVAEVWCRVLGLPDKSIQLCDNFVELGGESLLALRACASLRYLLGKAEEDDGEDGEFGHVSGAFAVSELLRATDLGAYCAALRRSGHDLPGGTCPSTFTGAEPRPRQLELENARREVGFGPLHAAAQSNAVETVQLLLERRARATAVEPGAQMTAMHYAAMCKDSGALELLLASKAPVTVRDARGQSLVHAAARSGSVQCLRLLLAQGGRKVLEWSDRWARSAVHWAVLNGHPEALELLLAARANPRPKAITAHQMAKRTHLTQEQPLDLAQRVHGKESQLARILRLALEEEEDEPLDADKAQYMMTLSQGGLDRLALWELRTRLSAKRVKREQCRIFFATDCLPAAVASLKSAEKVCAVVLRADGQRLADVLQGPDPLAQEPSQVLRFCCLRPDGSLLAGQVAAWIAEAPGWARAVGLWRRFNEGEGEGALSFKITCRRSGSRFAALSSQNLAVAAAARLQAALGWRPQVRRPDLEVRILVSDSDLLVDLPLLFQAALKSGGSEICCAGMSAPVAWAMARSAELQVGDRVLDPMCGKAVILVEAAVSWPQCHFLGCDLDAAQLVGAAQNAQLLAAHSATHLAGAGRVELLHGDAARLPLADGAVDVLICDIPFGRQYGTIEGCRESLYKAIFREFHRVVDARKGRLVLISSLEQEPYVLAAAGFQVQEGRCPGAEPHAWRCHARRELKLGFLDARLLVLHRPGDDGGEVPEVAKRLWWETSAGRGDWASLKVSERPPMQRTRGREI</sequence>
<keyword evidence="3" id="KW-0808">Transferase</keyword>
<dbReference type="Gene3D" id="3.40.50.150">
    <property type="entry name" value="Vaccinia Virus protein VP39"/>
    <property type="match status" value="1"/>
</dbReference>
<accession>A0AA36N0H4</accession>
<dbReference type="InterPro" id="IPR036770">
    <property type="entry name" value="Ankyrin_rpt-contain_sf"/>
</dbReference>
<dbReference type="SMART" id="SM00248">
    <property type="entry name" value="ANK"/>
    <property type="match status" value="4"/>
</dbReference>
<dbReference type="InterPro" id="IPR002110">
    <property type="entry name" value="Ankyrin_rpt"/>
</dbReference>
<dbReference type="Gene3D" id="1.10.1200.10">
    <property type="entry name" value="ACP-like"/>
    <property type="match status" value="1"/>
</dbReference>
<comment type="caution">
    <text evidence="8">The sequence shown here is derived from an EMBL/GenBank/DDBJ whole genome shotgun (WGS) entry which is preliminary data.</text>
</comment>
<evidence type="ECO:0000256" key="1">
    <source>
        <dbReference type="ARBA" id="ARBA00022450"/>
    </source>
</evidence>
<dbReference type="InterPro" id="IPR000241">
    <property type="entry name" value="RlmKL-like_Mtase"/>
</dbReference>
<dbReference type="InterPro" id="IPR036736">
    <property type="entry name" value="ACP-like_sf"/>
</dbReference>
<evidence type="ECO:0000259" key="6">
    <source>
        <dbReference type="Pfam" id="PF01170"/>
    </source>
</evidence>
<dbReference type="Pfam" id="PF12796">
    <property type="entry name" value="Ank_2"/>
    <property type="match status" value="1"/>
</dbReference>
<evidence type="ECO:0000256" key="3">
    <source>
        <dbReference type="ARBA" id="ARBA00022603"/>
    </source>
</evidence>
<feature type="domain" description="Carrier" evidence="5">
    <location>
        <begin position="21"/>
        <end position="61"/>
    </location>
</feature>
<keyword evidence="9" id="KW-1185">Reference proteome</keyword>
<evidence type="ECO:0000313" key="9">
    <source>
        <dbReference type="Proteomes" id="UP001178507"/>
    </source>
</evidence>
<dbReference type="Pfam" id="PF00023">
    <property type="entry name" value="Ank"/>
    <property type="match status" value="1"/>
</dbReference>
<dbReference type="GO" id="GO:0003723">
    <property type="term" value="F:RNA binding"/>
    <property type="evidence" value="ECO:0007669"/>
    <property type="project" value="InterPro"/>
</dbReference>
<dbReference type="PROSITE" id="PS50297">
    <property type="entry name" value="ANK_REP_REGION"/>
    <property type="match status" value="2"/>
</dbReference>
<keyword evidence="2" id="KW-0597">Phosphoprotein</keyword>
<dbReference type="GO" id="GO:0016423">
    <property type="term" value="F:tRNA (guanine) methyltransferase activity"/>
    <property type="evidence" value="ECO:0007669"/>
    <property type="project" value="TreeGrafter"/>
</dbReference>
<keyword evidence="3" id="KW-0489">Methyltransferase</keyword>
<dbReference type="Proteomes" id="UP001178507">
    <property type="component" value="Unassembled WGS sequence"/>
</dbReference>
<dbReference type="EMBL" id="CAUJNA010002635">
    <property type="protein sequence ID" value="CAJ1393710.1"/>
    <property type="molecule type" value="Genomic_DNA"/>
</dbReference>
<dbReference type="SUPFAM" id="SSF47336">
    <property type="entry name" value="ACP-like"/>
    <property type="match status" value="1"/>
</dbReference>
<reference evidence="8" key="1">
    <citation type="submission" date="2023-08" db="EMBL/GenBank/DDBJ databases">
        <authorList>
            <person name="Chen Y."/>
            <person name="Shah S."/>
            <person name="Dougan E. K."/>
            <person name="Thang M."/>
            <person name="Chan C."/>
        </authorList>
    </citation>
    <scope>NUCLEOTIDE SEQUENCE</scope>
</reference>
<evidence type="ECO:0000259" key="5">
    <source>
        <dbReference type="Pfam" id="PF00550"/>
    </source>
</evidence>
<feature type="domain" description="Ribosomal RNA large subunit methyltransferase K/L-like methyltransferase" evidence="6">
    <location>
        <begin position="529"/>
        <end position="674"/>
    </location>
</feature>
<feature type="repeat" description="ANK" evidence="4">
    <location>
        <begin position="204"/>
        <end position="228"/>
    </location>
</feature>
<dbReference type="Pfam" id="PF02926">
    <property type="entry name" value="THUMP"/>
    <property type="match status" value="1"/>
</dbReference>
<dbReference type="Gene3D" id="1.25.40.20">
    <property type="entry name" value="Ankyrin repeat-containing domain"/>
    <property type="match status" value="1"/>
</dbReference>
<organism evidence="8 9">
    <name type="scientific">Effrenium voratum</name>
    <dbReference type="NCBI Taxonomy" id="2562239"/>
    <lineage>
        <taxon>Eukaryota</taxon>
        <taxon>Sar</taxon>
        <taxon>Alveolata</taxon>
        <taxon>Dinophyceae</taxon>
        <taxon>Suessiales</taxon>
        <taxon>Symbiodiniaceae</taxon>
        <taxon>Effrenium</taxon>
    </lineage>
</organism>
<dbReference type="PANTHER" id="PTHR14911">
    <property type="entry name" value="THUMP DOMAIN-CONTAINING"/>
    <property type="match status" value="1"/>
</dbReference>
<keyword evidence="1" id="KW-0596">Phosphopantetheine</keyword>
<dbReference type="InterPro" id="IPR006162">
    <property type="entry name" value="Ppantetheine_attach_site"/>
</dbReference>
<dbReference type="PROSITE" id="PS50088">
    <property type="entry name" value="ANK_REPEAT"/>
    <property type="match status" value="2"/>
</dbReference>
<dbReference type="SUPFAM" id="SSF48403">
    <property type="entry name" value="Ankyrin repeat"/>
    <property type="match status" value="1"/>
</dbReference>
<dbReference type="Pfam" id="PF01170">
    <property type="entry name" value="UPF0020"/>
    <property type="match status" value="1"/>
</dbReference>
<dbReference type="InterPro" id="IPR029063">
    <property type="entry name" value="SAM-dependent_MTases_sf"/>
</dbReference>
<dbReference type="AlphaFoldDB" id="A0AA36N0H4"/>
<dbReference type="PANTHER" id="PTHR14911:SF1">
    <property type="entry name" value="THUMP DOMAIN-CONTAINING PROTEIN 2"/>
    <property type="match status" value="1"/>
</dbReference>